<dbReference type="Proteomes" id="UP001244640">
    <property type="component" value="Unassembled WGS sequence"/>
</dbReference>
<name>A0ABU0U5E3_9SPHI</name>
<dbReference type="RefSeq" id="WP_307185880.1">
    <property type="nucleotide sequence ID" value="NZ_JAUTBA010000001.1"/>
</dbReference>
<proteinExistence type="predicted"/>
<gene>
    <name evidence="2" type="ORF">QE382_002171</name>
</gene>
<evidence type="ECO:0000313" key="2">
    <source>
        <dbReference type="EMBL" id="MDQ1150187.1"/>
    </source>
</evidence>
<feature type="transmembrane region" description="Helical" evidence="1">
    <location>
        <begin position="6"/>
        <end position="23"/>
    </location>
</feature>
<protein>
    <submittedName>
        <fullName evidence="2">Uncharacterized protein</fullName>
    </submittedName>
</protein>
<reference evidence="2 3" key="1">
    <citation type="submission" date="2023-07" db="EMBL/GenBank/DDBJ databases">
        <title>Functional and genomic diversity of the sorghum phyllosphere microbiome.</title>
        <authorList>
            <person name="Shade A."/>
        </authorList>
    </citation>
    <scope>NUCLEOTIDE SEQUENCE [LARGE SCALE GENOMIC DNA]</scope>
    <source>
        <strain evidence="2 3">SORGH_AS_0892</strain>
    </source>
</reference>
<dbReference type="EMBL" id="JAUTBA010000001">
    <property type="protein sequence ID" value="MDQ1150187.1"/>
    <property type="molecule type" value="Genomic_DNA"/>
</dbReference>
<keyword evidence="1" id="KW-1133">Transmembrane helix</keyword>
<sequence length="144" mass="16147">MATLLIIASMALNVALTAIIMIFRKGNQRKHTQFACKESKRNIQGRLMVPYSDLNSKSLTLISSAELSQGRSTMPKVVTDQVVGCVTEAIKEELESKPESINIQVARDSNFKRVVVDFDFDLILKSEANVRPNLNKPRIINTHF</sequence>
<evidence type="ECO:0000313" key="3">
    <source>
        <dbReference type="Proteomes" id="UP001244640"/>
    </source>
</evidence>
<accession>A0ABU0U5E3</accession>
<keyword evidence="1" id="KW-0812">Transmembrane</keyword>
<evidence type="ECO:0000256" key="1">
    <source>
        <dbReference type="SAM" id="Phobius"/>
    </source>
</evidence>
<comment type="caution">
    <text evidence="2">The sequence shown here is derived from an EMBL/GenBank/DDBJ whole genome shotgun (WGS) entry which is preliminary data.</text>
</comment>
<organism evidence="2 3">
    <name type="scientific">Sphingobacterium zeae</name>
    <dbReference type="NCBI Taxonomy" id="1776859"/>
    <lineage>
        <taxon>Bacteria</taxon>
        <taxon>Pseudomonadati</taxon>
        <taxon>Bacteroidota</taxon>
        <taxon>Sphingobacteriia</taxon>
        <taxon>Sphingobacteriales</taxon>
        <taxon>Sphingobacteriaceae</taxon>
        <taxon>Sphingobacterium</taxon>
    </lineage>
</organism>
<keyword evidence="3" id="KW-1185">Reference proteome</keyword>
<keyword evidence="1" id="KW-0472">Membrane</keyword>